<reference evidence="1 2" key="1">
    <citation type="journal article" date="2021" name="DNA Res.">
        <title>Genome analysis of Candida subhashii reveals its hybrid nature and dual mitochondrial genome conformations.</title>
        <authorList>
            <person name="Mixao V."/>
            <person name="Hegedusova E."/>
            <person name="Saus E."/>
            <person name="Pryszcz L.P."/>
            <person name="Cillingova A."/>
            <person name="Nosek J."/>
            <person name="Gabaldon T."/>
        </authorList>
    </citation>
    <scope>NUCLEOTIDE SEQUENCE [LARGE SCALE GENOMIC DNA]</scope>
    <source>
        <strain evidence="1 2">CBS 10753</strain>
    </source>
</reference>
<keyword evidence="2" id="KW-1185">Reference proteome</keyword>
<dbReference type="Proteomes" id="UP000694255">
    <property type="component" value="Unassembled WGS sequence"/>
</dbReference>
<sequence>MMRRQPINLQTTSRGQLIHKKDLGQLIHRNEFESSSNDDQCQYTTTSLSTNHGASISLKLIMNRNTYQDFNNSTRTRIEIETRTIGTHESPISHHSSYSHERNIHCYVHYFKSLN</sequence>
<dbReference type="AlphaFoldDB" id="A0A8J5V0F8"/>
<organism evidence="1 2">
    <name type="scientific">[Candida] subhashii</name>
    <dbReference type="NCBI Taxonomy" id="561895"/>
    <lineage>
        <taxon>Eukaryota</taxon>
        <taxon>Fungi</taxon>
        <taxon>Dikarya</taxon>
        <taxon>Ascomycota</taxon>
        <taxon>Saccharomycotina</taxon>
        <taxon>Pichiomycetes</taxon>
        <taxon>Debaryomycetaceae</taxon>
        <taxon>Spathaspora</taxon>
    </lineage>
</organism>
<dbReference type="EMBL" id="JAGSYN010000117">
    <property type="protein sequence ID" value="KAG7663844.1"/>
    <property type="molecule type" value="Genomic_DNA"/>
</dbReference>
<gene>
    <name evidence="1" type="ORF">J8A68_002704</name>
</gene>
<accession>A0A8J5V0F8</accession>
<evidence type="ECO:0000313" key="2">
    <source>
        <dbReference type="Proteomes" id="UP000694255"/>
    </source>
</evidence>
<proteinExistence type="predicted"/>
<protein>
    <submittedName>
        <fullName evidence="1">Uncharacterized protein</fullName>
    </submittedName>
</protein>
<evidence type="ECO:0000313" key="1">
    <source>
        <dbReference type="EMBL" id="KAG7663844.1"/>
    </source>
</evidence>
<dbReference type="GeneID" id="73469505"/>
<dbReference type="RefSeq" id="XP_049264076.1">
    <property type="nucleotide sequence ID" value="XM_049406483.1"/>
</dbReference>
<comment type="caution">
    <text evidence="1">The sequence shown here is derived from an EMBL/GenBank/DDBJ whole genome shotgun (WGS) entry which is preliminary data.</text>
</comment>
<name>A0A8J5V0F8_9ASCO</name>